<dbReference type="InterPro" id="IPR000008">
    <property type="entry name" value="C2_dom"/>
</dbReference>
<feature type="domain" description="C2" evidence="4">
    <location>
        <begin position="143"/>
        <end position="250"/>
    </location>
</feature>
<dbReference type="GO" id="GO:0005509">
    <property type="term" value="F:calcium ion binding"/>
    <property type="evidence" value="ECO:0007669"/>
    <property type="project" value="TreeGrafter"/>
</dbReference>
<proteinExistence type="predicted"/>
<dbReference type="PROSITE" id="PS50004">
    <property type="entry name" value="C2"/>
    <property type="match status" value="2"/>
</dbReference>
<reference evidence="5 6" key="1">
    <citation type="submission" date="2019-03" db="EMBL/GenBank/DDBJ databases">
        <title>Single cell metagenomics reveals metabolic interactions within the superorganism composed of flagellate Streblomastix strix and complex community of Bacteroidetes bacteria on its surface.</title>
        <authorList>
            <person name="Treitli S.C."/>
            <person name="Kolisko M."/>
            <person name="Husnik F."/>
            <person name="Keeling P."/>
            <person name="Hampl V."/>
        </authorList>
    </citation>
    <scope>NUCLEOTIDE SEQUENCE [LARGE SCALE GENOMIC DNA]</scope>
    <source>
        <strain evidence="5">ST1C</strain>
    </source>
</reference>
<dbReference type="PANTHER" id="PTHR45911">
    <property type="entry name" value="C2 DOMAIN-CONTAINING PROTEIN"/>
    <property type="match status" value="1"/>
</dbReference>
<protein>
    <recommendedName>
        <fullName evidence="4">C2 domain-containing protein</fullName>
    </recommendedName>
</protein>
<organism evidence="5 6">
    <name type="scientific">Streblomastix strix</name>
    <dbReference type="NCBI Taxonomy" id="222440"/>
    <lineage>
        <taxon>Eukaryota</taxon>
        <taxon>Metamonada</taxon>
        <taxon>Preaxostyla</taxon>
        <taxon>Oxymonadida</taxon>
        <taxon>Streblomastigidae</taxon>
        <taxon>Streblomastix</taxon>
    </lineage>
</organism>
<dbReference type="Pfam" id="PF00168">
    <property type="entry name" value="C2"/>
    <property type="match status" value="2"/>
</dbReference>
<evidence type="ECO:0000313" key="6">
    <source>
        <dbReference type="Proteomes" id="UP000324800"/>
    </source>
</evidence>
<dbReference type="OrthoDB" id="270970at2759"/>
<keyword evidence="1" id="KW-0479">Metal-binding</keyword>
<gene>
    <name evidence="5" type="ORF">EZS28_042041</name>
</gene>
<dbReference type="EMBL" id="SNRW01024210">
    <property type="protein sequence ID" value="KAA6362433.1"/>
    <property type="molecule type" value="Genomic_DNA"/>
</dbReference>
<evidence type="ECO:0000256" key="1">
    <source>
        <dbReference type="ARBA" id="ARBA00022723"/>
    </source>
</evidence>
<sequence>MEEDESKYLRGILKINSIRVRNLPAMDISGLTDPYVVISIGGEKMKTKPAQNTLNADFDDEFIISFDPSKTQDRELKIEVLDHDNIGKDDLIGTTSISILPYLNNKQDVHEDLENEGEKGGLGEIIVNIHYVSNEEQKRIEQEKNEIEKRLKALEEAKNMKGVIKISQIKVRNLPEMDLIEQADPYVMITLGDEKRRTKVMNDNLNAVSDEEIFIPFDPSKTFDRMVKLDVWAYDSTSDDDVFGSVIIPV</sequence>
<evidence type="ECO:0000256" key="3">
    <source>
        <dbReference type="SAM" id="Coils"/>
    </source>
</evidence>
<dbReference type="AlphaFoldDB" id="A0A5J4TWY9"/>
<dbReference type="GO" id="GO:0016020">
    <property type="term" value="C:membrane"/>
    <property type="evidence" value="ECO:0007669"/>
    <property type="project" value="TreeGrafter"/>
</dbReference>
<keyword evidence="2" id="KW-0106">Calcium</keyword>
<comment type="caution">
    <text evidence="5">The sequence shown here is derived from an EMBL/GenBank/DDBJ whole genome shotgun (WGS) entry which is preliminary data.</text>
</comment>
<dbReference type="InterPro" id="IPR035892">
    <property type="entry name" value="C2_domain_sf"/>
</dbReference>
<dbReference type="PANTHER" id="PTHR45911:SF4">
    <property type="entry name" value="MULTIPLE C2 AND TRANSMEMBRANE DOMAIN-CONTAINING PROTEIN"/>
    <property type="match status" value="1"/>
</dbReference>
<dbReference type="Gene3D" id="2.60.40.150">
    <property type="entry name" value="C2 domain"/>
    <property type="match status" value="2"/>
</dbReference>
<dbReference type="SMART" id="SM00239">
    <property type="entry name" value="C2"/>
    <property type="match status" value="2"/>
</dbReference>
<feature type="domain" description="C2" evidence="4">
    <location>
        <begin position="1"/>
        <end position="113"/>
    </location>
</feature>
<evidence type="ECO:0000256" key="2">
    <source>
        <dbReference type="ARBA" id="ARBA00022837"/>
    </source>
</evidence>
<evidence type="ECO:0000313" key="5">
    <source>
        <dbReference type="EMBL" id="KAA6362433.1"/>
    </source>
</evidence>
<feature type="coiled-coil region" evidence="3">
    <location>
        <begin position="133"/>
        <end position="160"/>
    </location>
</feature>
<accession>A0A5J4TWY9</accession>
<dbReference type="CDD" id="cd00030">
    <property type="entry name" value="C2"/>
    <property type="match status" value="2"/>
</dbReference>
<keyword evidence="3" id="KW-0175">Coiled coil</keyword>
<name>A0A5J4TWY9_9EUKA</name>
<dbReference type="Proteomes" id="UP000324800">
    <property type="component" value="Unassembled WGS sequence"/>
</dbReference>
<evidence type="ECO:0000259" key="4">
    <source>
        <dbReference type="PROSITE" id="PS50004"/>
    </source>
</evidence>
<dbReference type="SUPFAM" id="SSF49562">
    <property type="entry name" value="C2 domain (Calcium/lipid-binding domain, CaLB)"/>
    <property type="match status" value="2"/>
</dbReference>